<reference evidence="1 2" key="2">
    <citation type="journal article" date="2017" name="Nature">
        <title>The Apostasia genome and the evolution of orchids.</title>
        <authorList>
            <person name="Zhang G.Q."/>
            <person name="Liu K.W."/>
            <person name="Li Z."/>
            <person name="Lohaus R."/>
            <person name="Hsiao Y.Y."/>
            <person name="Niu S.C."/>
            <person name="Wang J.Y."/>
            <person name="Lin Y.C."/>
            <person name="Xu Q."/>
            <person name="Chen L.J."/>
            <person name="Yoshida K."/>
            <person name="Fujiwara S."/>
            <person name="Wang Z.W."/>
            <person name="Zhang Y.Q."/>
            <person name="Mitsuda N."/>
            <person name="Wang M."/>
            <person name="Liu G.H."/>
            <person name="Pecoraro L."/>
            <person name="Huang H.X."/>
            <person name="Xiao X.J."/>
            <person name="Lin M."/>
            <person name="Wu X.Y."/>
            <person name="Wu W.L."/>
            <person name="Chen Y.Y."/>
            <person name="Chang S.B."/>
            <person name="Sakamoto S."/>
            <person name="Ohme-Takagi M."/>
            <person name="Yagi M."/>
            <person name="Zeng S.J."/>
            <person name="Shen C.Y."/>
            <person name="Yeh C.M."/>
            <person name="Luo Y.B."/>
            <person name="Tsai W.C."/>
            <person name="Van de Peer Y."/>
            <person name="Liu Z.J."/>
        </authorList>
    </citation>
    <scope>NUCLEOTIDE SEQUENCE [LARGE SCALE GENOMIC DNA]</scope>
    <source>
        <tissue evidence="1">The whole plant</tissue>
    </source>
</reference>
<evidence type="ECO:0000313" key="2">
    <source>
        <dbReference type="Proteomes" id="UP000233837"/>
    </source>
</evidence>
<dbReference type="AlphaFoldDB" id="A0A2I0WPV3"/>
<name>A0A2I0WPV3_9ASPA</name>
<accession>A0A2I0WPV3</accession>
<sequence>MSGLKQDVGSEYRALRRWSGEIPVVVRRCSCGGPAVLLRWSGGGPAVVRRLSRRSFFLLLSSSLSCLDSLL</sequence>
<dbReference type="EMBL" id="KZ502486">
    <property type="protein sequence ID" value="PKU77694.1"/>
    <property type="molecule type" value="Genomic_DNA"/>
</dbReference>
<organism evidence="1 2">
    <name type="scientific">Dendrobium catenatum</name>
    <dbReference type="NCBI Taxonomy" id="906689"/>
    <lineage>
        <taxon>Eukaryota</taxon>
        <taxon>Viridiplantae</taxon>
        <taxon>Streptophyta</taxon>
        <taxon>Embryophyta</taxon>
        <taxon>Tracheophyta</taxon>
        <taxon>Spermatophyta</taxon>
        <taxon>Magnoliopsida</taxon>
        <taxon>Liliopsida</taxon>
        <taxon>Asparagales</taxon>
        <taxon>Orchidaceae</taxon>
        <taxon>Epidendroideae</taxon>
        <taxon>Malaxideae</taxon>
        <taxon>Dendrobiinae</taxon>
        <taxon>Dendrobium</taxon>
    </lineage>
</organism>
<protein>
    <submittedName>
        <fullName evidence="1">Uncharacterized protein</fullName>
    </submittedName>
</protein>
<keyword evidence="2" id="KW-1185">Reference proteome</keyword>
<reference evidence="1 2" key="1">
    <citation type="journal article" date="2016" name="Sci. Rep.">
        <title>The Dendrobium catenatum Lindl. genome sequence provides insights into polysaccharide synthase, floral development and adaptive evolution.</title>
        <authorList>
            <person name="Zhang G.Q."/>
            <person name="Xu Q."/>
            <person name="Bian C."/>
            <person name="Tsai W.C."/>
            <person name="Yeh C.M."/>
            <person name="Liu K.W."/>
            <person name="Yoshida K."/>
            <person name="Zhang L.S."/>
            <person name="Chang S.B."/>
            <person name="Chen F."/>
            <person name="Shi Y."/>
            <person name="Su Y.Y."/>
            <person name="Zhang Y.Q."/>
            <person name="Chen L.J."/>
            <person name="Yin Y."/>
            <person name="Lin M."/>
            <person name="Huang H."/>
            <person name="Deng H."/>
            <person name="Wang Z.W."/>
            <person name="Zhu S.L."/>
            <person name="Zhao X."/>
            <person name="Deng C."/>
            <person name="Niu S.C."/>
            <person name="Huang J."/>
            <person name="Wang M."/>
            <person name="Liu G.H."/>
            <person name="Yang H.J."/>
            <person name="Xiao X.J."/>
            <person name="Hsiao Y.Y."/>
            <person name="Wu W.L."/>
            <person name="Chen Y.Y."/>
            <person name="Mitsuda N."/>
            <person name="Ohme-Takagi M."/>
            <person name="Luo Y.B."/>
            <person name="Van de Peer Y."/>
            <person name="Liu Z.J."/>
        </authorList>
    </citation>
    <scope>NUCLEOTIDE SEQUENCE [LARGE SCALE GENOMIC DNA]</scope>
    <source>
        <tissue evidence="1">The whole plant</tissue>
    </source>
</reference>
<gene>
    <name evidence="1" type="ORF">MA16_Dca005526</name>
</gene>
<dbReference type="Proteomes" id="UP000233837">
    <property type="component" value="Unassembled WGS sequence"/>
</dbReference>
<proteinExistence type="predicted"/>
<evidence type="ECO:0000313" key="1">
    <source>
        <dbReference type="EMBL" id="PKU77694.1"/>
    </source>
</evidence>